<dbReference type="Proteomes" id="UP000092462">
    <property type="component" value="Unassembled WGS sequence"/>
</dbReference>
<dbReference type="VEuPathDB" id="VectorBase:PPAI007317"/>
<keyword evidence="2" id="KW-1185">Reference proteome</keyword>
<dbReference type="Pfam" id="PF18701">
    <property type="entry name" value="DUF5641"/>
    <property type="match status" value="1"/>
</dbReference>
<dbReference type="EnsemblMetazoa" id="PPAI007317-RA">
    <property type="protein sequence ID" value="PPAI007317-PA"/>
    <property type="gene ID" value="PPAI007317"/>
</dbReference>
<dbReference type="EMBL" id="AJVK01060109">
    <property type="status" value="NOT_ANNOTATED_CDS"/>
    <property type="molecule type" value="Genomic_DNA"/>
</dbReference>
<reference evidence="1" key="1">
    <citation type="submission" date="2022-08" db="UniProtKB">
        <authorList>
            <consortium name="EnsemblMetazoa"/>
        </authorList>
    </citation>
    <scope>IDENTIFICATION</scope>
    <source>
        <strain evidence="1">Israel</strain>
    </source>
</reference>
<name>A0A1B0DGN3_PHLPP</name>
<dbReference type="InterPro" id="IPR040676">
    <property type="entry name" value="DUF5641"/>
</dbReference>
<accession>A0A1B0DGN3</accession>
<dbReference type="AlphaFoldDB" id="A0A1B0DGN3"/>
<sequence>CQKKFDEVQRNIYHHPEVETDEDFEKESLEQADFDDRVERGKWQTSQPNINIGDLVLLIEDNLPPLAWIHGRVTELHPGCDGITRVVTVRTSSGIYKRAITRVAPFPKEITDPEVDTSATGKMSQLAACSANFASAVNI</sequence>
<proteinExistence type="predicted"/>
<evidence type="ECO:0000313" key="2">
    <source>
        <dbReference type="Proteomes" id="UP000092462"/>
    </source>
</evidence>
<protein>
    <submittedName>
        <fullName evidence="1">Uncharacterized protein</fullName>
    </submittedName>
</protein>
<dbReference type="VEuPathDB" id="VectorBase:PPAPM1_003136"/>
<organism evidence="1 2">
    <name type="scientific">Phlebotomus papatasi</name>
    <name type="common">Sandfly</name>
    <dbReference type="NCBI Taxonomy" id="29031"/>
    <lineage>
        <taxon>Eukaryota</taxon>
        <taxon>Metazoa</taxon>
        <taxon>Ecdysozoa</taxon>
        <taxon>Arthropoda</taxon>
        <taxon>Hexapoda</taxon>
        <taxon>Insecta</taxon>
        <taxon>Pterygota</taxon>
        <taxon>Neoptera</taxon>
        <taxon>Endopterygota</taxon>
        <taxon>Diptera</taxon>
        <taxon>Nematocera</taxon>
        <taxon>Psychodoidea</taxon>
        <taxon>Psychodidae</taxon>
        <taxon>Phlebotomus</taxon>
        <taxon>Phlebotomus</taxon>
    </lineage>
</organism>
<evidence type="ECO:0000313" key="1">
    <source>
        <dbReference type="EnsemblMetazoa" id="PPAI007317-PA"/>
    </source>
</evidence>
<dbReference type="VEuPathDB" id="VectorBase:PPAPM1_004487"/>